<dbReference type="InterPro" id="IPR013785">
    <property type="entry name" value="Aldolase_TIM"/>
</dbReference>
<dbReference type="PROSITE" id="PS50991">
    <property type="entry name" value="PYR_CT"/>
    <property type="match status" value="1"/>
</dbReference>
<dbReference type="Gene3D" id="3.20.20.70">
    <property type="entry name" value="Aldolase class I"/>
    <property type="match status" value="1"/>
</dbReference>
<comment type="similarity">
    <text evidence="1">Belongs to the HMG-CoA lyase family.</text>
</comment>
<feature type="domain" description="Pyruvate carboxyltransferase" evidence="6">
    <location>
        <begin position="8"/>
        <end position="279"/>
    </location>
</feature>
<evidence type="ECO:0000256" key="2">
    <source>
        <dbReference type="ARBA" id="ARBA00022679"/>
    </source>
</evidence>
<gene>
    <name evidence="7" type="ORF">FVF58_39385</name>
</gene>
<dbReference type="EMBL" id="VTUZ01000042">
    <property type="protein sequence ID" value="KAA1000966.1"/>
    <property type="molecule type" value="Genomic_DNA"/>
</dbReference>
<keyword evidence="2 5" id="KW-0808">Transferase</keyword>
<dbReference type="RefSeq" id="WP_149675067.1">
    <property type="nucleotide sequence ID" value="NZ_VTUZ01000042.1"/>
</dbReference>
<dbReference type="GO" id="GO:0046912">
    <property type="term" value="F:acyltransferase activity, acyl groups converted into alkyl on transfer"/>
    <property type="evidence" value="ECO:0007669"/>
    <property type="project" value="InterPro"/>
</dbReference>
<proteinExistence type="inferred from homology"/>
<accession>A0A5B0GCE7</accession>
<dbReference type="InterPro" id="IPR000891">
    <property type="entry name" value="PYR_CT"/>
</dbReference>
<evidence type="ECO:0000313" key="7">
    <source>
        <dbReference type="EMBL" id="KAA1000966.1"/>
    </source>
</evidence>
<sequence>MGNEHDEVVVQEVGLRDGLQRLSSIMPTGDKKHWIDTAYAAGVRHMELASFGVLATLPQLIDGAELVAHARRHDGLVITAVATDEAGARAALACGVHRIVAPISASALHSLSNVRRTPREMIEEFRKIRELRDRTDGTRSTKVVAALATALGCAYKGAVPHVEVCDVALQAVDAGCDELALADTTGLATPDKVVDLIEILRPFCSDKLKTAHFHNTCGLGLANVVAALQCGIHSFDSSLAGLGGADGPKSASGNVVTEDLVFMLESMGYRTGIDLRKLMGCRTVLNRTFGQRALEGFVARSGVPDEFQLQPMLWSSTHA</sequence>
<dbReference type="InterPro" id="IPR002034">
    <property type="entry name" value="AIPM/Hcit_synth_CS"/>
</dbReference>
<evidence type="ECO:0000256" key="4">
    <source>
        <dbReference type="ARBA" id="ARBA00023239"/>
    </source>
</evidence>
<dbReference type="PANTHER" id="PTHR42738:SF7">
    <property type="entry name" value="HYDROXYMETHYLGLUTARYL-COA LYASE"/>
    <property type="match status" value="1"/>
</dbReference>
<dbReference type="AlphaFoldDB" id="A0A5B0GCE7"/>
<evidence type="ECO:0000313" key="8">
    <source>
        <dbReference type="Proteomes" id="UP000325273"/>
    </source>
</evidence>
<dbReference type="Proteomes" id="UP000325273">
    <property type="component" value="Unassembled WGS sequence"/>
</dbReference>
<name>A0A5B0GCE7_9BURK</name>
<keyword evidence="8" id="KW-1185">Reference proteome</keyword>
<dbReference type="InterPro" id="IPR043594">
    <property type="entry name" value="HMGL"/>
</dbReference>
<dbReference type="Pfam" id="PF00682">
    <property type="entry name" value="HMGL-like"/>
    <property type="match status" value="1"/>
</dbReference>
<keyword evidence="4 7" id="KW-0456">Lyase</keyword>
<dbReference type="GO" id="GO:0046951">
    <property type="term" value="P:ketone body biosynthetic process"/>
    <property type="evidence" value="ECO:0007669"/>
    <property type="project" value="TreeGrafter"/>
</dbReference>
<keyword evidence="3" id="KW-0479">Metal-binding</keyword>
<dbReference type="PANTHER" id="PTHR42738">
    <property type="entry name" value="HYDROXYMETHYLGLUTARYL-COA LYASE"/>
    <property type="match status" value="1"/>
</dbReference>
<comment type="caution">
    <text evidence="7">The sequence shown here is derived from an EMBL/GenBank/DDBJ whole genome shotgun (WGS) entry which is preliminary data.</text>
</comment>
<dbReference type="GO" id="GO:0046872">
    <property type="term" value="F:metal ion binding"/>
    <property type="evidence" value="ECO:0007669"/>
    <property type="project" value="UniProtKB-KW"/>
</dbReference>
<protein>
    <submittedName>
        <fullName evidence="7">Hydroxymethylglutaryl-CoA lyase</fullName>
    </submittedName>
</protein>
<comment type="similarity">
    <text evidence="5">Belongs to the alpha-IPM synthase/homocitrate synthase family.</text>
</comment>
<evidence type="ECO:0000256" key="5">
    <source>
        <dbReference type="RuleBase" id="RU003523"/>
    </source>
</evidence>
<evidence type="ECO:0000256" key="3">
    <source>
        <dbReference type="ARBA" id="ARBA00022723"/>
    </source>
</evidence>
<evidence type="ECO:0000259" key="6">
    <source>
        <dbReference type="PROSITE" id="PS50991"/>
    </source>
</evidence>
<dbReference type="GO" id="GO:0004419">
    <property type="term" value="F:hydroxymethylglutaryl-CoA lyase activity"/>
    <property type="evidence" value="ECO:0007669"/>
    <property type="project" value="TreeGrafter"/>
</dbReference>
<dbReference type="PROSITE" id="PS00815">
    <property type="entry name" value="AIPM_HOMOCIT_SYNTH_1"/>
    <property type="match status" value="1"/>
</dbReference>
<dbReference type="GO" id="GO:0006552">
    <property type="term" value="P:L-leucine catabolic process"/>
    <property type="evidence" value="ECO:0007669"/>
    <property type="project" value="TreeGrafter"/>
</dbReference>
<reference evidence="7 8" key="1">
    <citation type="submission" date="2019-08" db="EMBL/GenBank/DDBJ databases">
        <title>Paraburkholderia sp. DCY113.</title>
        <authorList>
            <person name="Kang J."/>
        </authorList>
    </citation>
    <scope>NUCLEOTIDE SEQUENCE [LARGE SCALE GENOMIC DNA]</scope>
    <source>
        <strain evidence="7 8">DCY113</strain>
    </source>
</reference>
<organism evidence="7 8">
    <name type="scientific">Paraburkholderia panacisoli</name>
    <dbReference type="NCBI Taxonomy" id="2603818"/>
    <lineage>
        <taxon>Bacteria</taxon>
        <taxon>Pseudomonadati</taxon>
        <taxon>Pseudomonadota</taxon>
        <taxon>Betaproteobacteria</taxon>
        <taxon>Burkholderiales</taxon>
        <taxon>Burkholderiaceae</taxon>
        <taxon>Paraburkholderia</taxon>
    </lineage>
</organism>
<dbReference type="SUPFAM" id="SSF51569">
    <property type="entry name" value="Aldolase"/>
    <property type="match status" value="1"/>
</dbReference>
<evidence type="ECO:0000256" key="1">
    <source>
        <dbReference type="ARBA" id="ARBA00009405"/>
    </source>
</evidence>